<proteinExistence type="predicted"/>
<organism evidence="1 2">
    <name type="scientific">Pseudomonas saxonica</name>
    <dbReference type="NCBI Taxonomy" id="2600598"/>
    <lineage>
        <taxon>Bacteria</taxon>
        <taxon>Pseudomonadati</taxon>
        <taxon>Pseudomonadota</taxon>
        <taxon>Gammaproteobacteria</taxon>
        <taxon>Pseudomonadales</taxon>
        <taxon>Pseudomonadaceae</taxon>
        <taxon>Pseudomonas</taxon>
    </lineage>
</organism>
<accession>A0A5C5PT37</accession>
<evidence type="ECO:0000313" key="1">
    <source>
        <dbReference type="EMBL" id="TWR78510.1"/>
    </source>
</evidence>
<comment type="caution">
    <text evidence="1">The sequence shown here is derived from an EMBL/GenBank/DDBJ whole genome shotgun (WGS) entry which is preliminary data.</text>
</comment>
<dbReference type="RefSeq" id="WP_146427740.1">
    <property type="nucleotide sequence ID" value="NZ_CP142033.1"/>
</dbReference>
<dbReference type="OrthoDB" id="6959740at2"/>
<dbReference type="AlphaFoldDB" id="A0A5C5PT37"/>
<name>A0A5C5PT37_9PSED</name>
<reference evidence="1 2" key="1">
    <citation type="submission" date="2019-06" db="EMBL/GenBank/DDBJ databases">
        <title>Pseudomonas bimorpha sp. nov. isolated from bovine raw milk and skim milk concentrate.</title>
        <authorList>
            <person name="Hofmann K."/>
            <person name="Huptas C."/>
            <person name="Doll E."/>
            <person name="Scherer S."/>
            <person name="Wenning M."/>
        </authorList>
    </citation>
    <scope>NUCLEOTIDE SEQUENCE [LARGE SCALE GENOMIC DNA]</scope>
    <source>
        <strain evidence="1 2">DSM 108990</strain>
    </source>
</reference>
<dbReference type="Proteomes" id="UP000317901">
    <property type="component" value="Unassembled WGS sequence"/>
</dbReference>
<gene>
    <name evidence="1" type="ORF">FJD37_23425</name>
</gene>
<sequence length="78" mass="8678">MKLGSNLDFEILGFSDSRYESLTVEIQYKGEPIAQINQDQGVDCLEIEVFADLNSATLKVPFSGFLEAMIIAKSFIVE</sequence>
<dbReference type="EMBL" id="VFIP01000086">
    <property type="protein sequence ID" value="TWR78510.1"/>
    <property type="molecule type" value="Genomic_DNA"/>
</dbReference>
<evidence type="ECO:0000313" key="2">
    <source>
        <dbReference type="Proteomes" id="UP000317901"/>
    </source>
</evidence>
<protein>
    <submittedName>
        <fullName evidence="1">Uncharacterized protein</fullName>
    </submittedName>
</protein>